<feature type="domain" description="Phytocyanin" evidence="15">
    <location>
        <begin position="73"/>
        <end position="177"/>
    </location>
</feature>
<accession>A0A835D607</accession>
<evidence type="ECO:0000256" key="7">
    <source>
        <dbReference type="ARBA" id="ARBA00022692"/>
    </source>
</evidence>
<dbReference type="InterPro" id="IPR041084">
    <property type="entry name" value="Ncstrn_small"/>
</dbReference>
<comment type="caution">
    <text evidence="16">The sequence shown here is derived from an EMBL/GenBank/DDBJ whole genome shotgun (WGS) entry which is preliminary data.</text>
</comment>
<dbReference type="InterPro" id="IPR036691">
    <property type="entry name" value="Endo/exonu/phosph_ase_sf"/>
</dbReference>
<dbReference type="PANTHER" id="PTHR21092">
    <property type="entry name" value="NICASTRIN"/>
    <property type="match status" value="1"/>
</dbReference>
<dbReference type="SUPFAM" id="SSF56219">
    <property type="entry name" value="DNase I-like"/>
    <property type="match status" value="1"/>
</dbReference>
<evidence type="ECO:0000256" key="8">
    <source>
        <dbReference type="ARBA" id="ARBA00022729"/>
    </source>
</evidence>
<keyword evidence="12" id="KW-1015">Disulfide bond</keyword>
<dbReference type="GO" id="GO:0016485">
    <property type="term" value="P:protein processing"/>
    <property type="evidence" value="ECO:0007669"/>
    <property type="project" value="InterPro"/>
</dbReference>
<dbReference type="GO" id="GO:0009055">
    <property type="term" value="F:electron transfer activity"/>
    <property type="evidence" value="ECO:0007669"/>
    <property type="project" value="InterPro"/>
</dbReference>
<dbReference type="GO" id="GO:0005886">
    <property type="term" value="C:plasma membrane"/>
    <property type="evidence" value="ECO:0007669"/>
    <property type="project" value="UniProtKB-SubCell"/>
</dbReference>
<dbReference type="InterPro" id="IPR008710">
    <property type="entry name" value="Nicastrin"/>
</dbReference>
<keyword evidence="7" id="KW-0812">Transmembrane</keyword>
<dbReference type="PROSITE" id="PS51485">
    <property type="entry name" value="PHYTOCYANIN"/>
    <property type="match status" value="1"/>
</dbReference>
<keyword evidence="6" id="KW-0449">Lipoprotein</keyword>
<dbReference type="GO" id="GO:0007219">
    <property type="term" value="P:Notch signaling pathway"/>
    <property type="evidence" value="ECO:0007669"/>
    <property type="project" value="UniProtKB-KW"/>
</dbReference>
<evidence type="ECO:0000256" key="12">
    <source>
        <dbReference type="ARBA" id="ARBA00023157"/>
    </source>
</evidence>
<keyword evidence="17" id="KW-1185">Reference proteome</keyword>
<dbReference type="Pfam" id="PF05450">
    <property type="entry name" value="Nicastrin"/>
    <property type="match status" value="1"/>
</dbReference>
<gene>
    <name evidence="16" type="ORF">HHK36_025900</name>
</gene>
<evidence type="ECO:0000313" key="17">
    <source>
        <dbReference type="Proteomes" id="UP000655225"/>
    </source>
</evidence>
<dbReference type="Gene3D" id="2.60.40.420">
    <property type="entry name" value="Cupredoxins - blue copper proteins"/>
    <property type="match status" value="1"/>
</dbReference>
<dbReference type="GO" id="GO:0098552">
    <property type="term" value="C:side of membrane"/>
    <property type="evidence" value="ECO:0007669"/>
    <property type="project" value="UniProtKB-KW"/>
</dbReference>
<dbReference type="FunFam" id="2.60.40.420:FF:000069">
    <property type="entry name" value="Early nodulin-like protein 1"/>
    <property type="match status" value="1"/>
</dbReference>
<evidence type="ECO:0000256" key="11">
    <source>
        <dbReference type="ARBA" id="ARBA00023136"/>
    </source>
</evidence>
<evidence type="ECO:0000313" key="16">
    <source>
        <dbReference type="EMBL" id="KAF8389207.1"/>
    </source>
</evidence>
<organism evidence="16 17">
    <name type="scientific">Tetracentron sinense</name>
    <name type="common">Spur-leaf</name>
    <dbReference type="NCBI Taxonomy" id="13715"/>
    <lineage>
        <taxon>Eukaryota</taxon>
        <taxon>Viridiplantae</taxon>
        <taxon>Streptophyta</taxon>
        <taxon>Embryophyta</taxon>
        <taxon>Tracheophyta</taxon>
        <taxon>Spermatophyta</taxon>
        <taxon>Magnoliopsida</taxon>
        <taxon>Trochodendrales</taxon>
        <taxon>Trochodendraceae</taxon>
        <taxon>Tetracentron</taxon>
    </lineage>
</organism>
<dbReference type="InterPro" id="IPR008972">
    <property type="entry name" value="Cupredoxin"/>
</dbReference>
<evidence type="ECO:0000256" key="3">
    <source>
        <dbReference type="ARBA" id="ARBA00007717"/>
    </source>
</evidence>
<name>A0A835D607_TETSI</name>
<evidence type="ECO:0000259" key="15">
    <source>
        <dbReference type="PROSITE" id="PS51485"/>
    </source>
</evidence>
<dbReference type="Proteomes" id="UP000655225">
    <property type="component" value="Unassembled WGS sequence"/>
</dbReference>
<dbReference type="AlphaFoldDB" id="A0A835D607"/>
<evidence type="ECO:0000256" key="2">
    <source>
        <dbReference type="ARBA" id="ARBA00004609"/>
    </source>
</evidence>
<comment type="similarity">
    <text evidence="3">Belongs to the nicastrin family.</text>
</comment>
<evidence type="ECO:0000256" key="9">
    <source>
        <dbReference type="ARBA" id="ARBA00022976"/>
    </source>
</evidence>
<evidence type="ECO:0000256" key="14">
    <source>
        <dbReference type="ARBA" id="ARBA00035011"/>
    </source>
</evidence>
<keyword evidence="9" id="KW-0914">Notch signaling pathway</keyword>
<keyword evidence="10" id="KW-1133">Transmembrane helix</keyword>
<sequence length="555" mass="60990">MICIYGHPVDGVGAQQWIDLASYKFTWNNKRADDAKVQERLDRVLATVGWRHTFENARVIHLAATGSDHCPARDILVGSKTDAWKIPSSESDSLNRWAEGSRFQVGDSLVWKYNAEEDSVLQVTKKDYLSCNVSSSIAEYKDGNTKVKLDRSGPFYFISGVKGNCEKGQKLIVVVLSGRHRFMGISPAPSPMEYDGPAMAPTSSAASLRGGLMVVLVGTNTDELGGSGGITRDSKGEFIAAFFKFYGHCDNAAAKTQAMLDGICVNILTSVTLIWKVALKILIQALEGESRHGQYGDYPQSTELDQKYSISSFVLIAQLHFSFTGKFPGREKVVAPIIRFKHANELVYSSVVLVSLDEMQSLFSRVSNDLNFAEKVVGVLVELGTEIQNESQGFSPVNKFLQAEFAPYQSLNYEWNPVGSGIMWNSYNFPVFLLSRDSTLILQKIAIKNEEQKKAYTVDVAEFDLVMQTTKAGTHDSESCLQEQSCLPLGGHSVWSSLPPINISSSKWTKPLLLAVASMDSASFFRDKSIGADSRLSGLISLLAAVSNTEKFVIS</sequence>
<reference evidence="16 17" key="1">
    <citation type="submission" date="2020-04" db="EMBL/GenBank/DDBJ databases">
        <title>Plant Genome Project.</title>
        <authorList>
            <person name="Zhang R.-G."/>
        </authorList>
    </citation>
    <scope>NUCLEOTIDE SEQUENCE [LARGE SCALE GENOMIC DNA]</scope>
    <source>
        <strain evidence="16">YNK0</strain>
        <tissue evidence="16">Leaf</tissue>
    </source>
</reference>
<comment type="subcellular location">
    <subcellularLocation>
        <location evidence="2">Cell membrane</location>
        <topology evidence="2">Lipid-anchor</topology>
        <topology evidence="2">GPI-anchor</topology>
    </subcellularLocation>
    <subcellularLocation>
        <location evidence="1">Membrane</location>
        <topology evidence="1">Single-pass type I membrane protein</topology>
    </subcellularLocation>
</comment>
<keyword evidence="8" id="KW-0732">Signal</keyword>
<dbReference type="Gene3D" id="3.60.10.10">
    <property type="entry name" value="Endonuclease/exonuclease/phosphatase"/>
    <property type="match status" value="1"/>
</dbReference>
<evidence type="ECO:0000256" key="4">
    <source>
        <dbReference type="ARBA" id="ARBA00015303"/>
    </source>
</evidence>
<evidence type="ECO:0000256" key="5">
    <source>
        <dbReference type="ARBA" id="ARBA00022475"/>
    </source>
</evidence>
<comment type="similarity">
    <text evidence="14">Belongs to the early nodulin-like (ENODL) family.</text>
</comment>
<keyword evidence="11" id="KW-0472">Membrane</keyword>
<keyword evidence="5" id="KW-1003">Cell membrane</keyword>
<dbReference type="InterPro" id="IPR041846">
    <property type="entry name" value="ENL_dom"/>
</dbReference>
<evidence type="ECO:0000256" key="1">
    <source>
        <dbReference type="ARBA" id="ARBA00004479"/>
    </source>
</evidence>
<dbReference type="SUPFAM" id="SSF49503">
    <property type="entry name" value="Cupredoxins"/>
    <property type="match status" value="1"/>
</dbReference>
<dbReference type="CDD" id="cd11019">
    <property type="entry name" value="OsENODL1_like"/>
    <property type="match status" value="1"/>
</dbReference>
<proteinExistence type="inferred from homology"/>
<dbReference type="InterPro" id="IPR003245">
    <property type="entry name" value="Phytocyanin_dom"/>
</dbReference>
<evidence type="ECO:0000256" key="6">
    <source>
        <dbReference type="ARBA" id="ARBA00022622"/>
    </source>
</evidence>
<evidence type="ECO:0000256" key="10">
    <source>
        <dbReference type="ARBA" id="ARBA00022989"/>
    </source>
</evidence>
<dbReference type="Pfam" id="PF18266">
    <property type="entry name" value="Ncstrn_small"/>
    <property type="match status" value="1"/>
</dbReference>
<dbReference type="EMBL" id="JABCRI010000019">
    <property type="protein sequence ID" value="KAF8389207.1"/>
    <property type="molecule type" value="Genomic_DNA"/>
</dbReference>
<protein>
    <recommendedName>
        <fullName evidence="4">Nicastrin</fullName>
    </recommendedName>
</protein>
<dbReference type="OrthoDB" id="1937044at2759"/>
<keyword evidence="13" id="KW-0325">Glycoprotein</keyword>
<keyword evidence="6" id="KW-0336">GPI-anchor</keyword>
<evidence type="ECO:0000256" key="13">
    <source>
        <dbReference type="ARBA" id="ARBA00023180"/>
    </source>
</evidence>
<dbReference type="PANTHER" id="PTHR21092:SF0">
    <property type="entry name" value="NICASTRIN"/>
    <property type="match status" value="1"/>
</dbReference>
<dbReference type="Pfam" id="PF02298">
    <property type="entry name" value="Cu_bind_like"/>
    <property type="match status" value="1"/>
</dbReference>